<evidence type="ECO:0000313" key="9">
    <source>
        <dbReference type="Proteomes" id="UP001597049"/>
    </source>
</evidence>
<feature type="transmembrane region" description="Helical" evidence="7">
    <location>
        <begin position="99"/>
        <end position="118"/>
    </location>
</feature>
<dbReference type="RefSeq" id="WP_379658580.1">
    <property type="nucleotide sequence ID" value="NZ_JBHTIV010000013.1"/>
</dbReference>
<name>A0ABW3GT76_9FLAO</name>
<feature type="transmembrane region" description="Helical" evidence="7">
    <location>
        <begin position="431"/>
        <end position="450"/>
    </location>
</feature>
<evidence type="ECO:0000256" key="2">
    <source>
        <dbReference type="ARBA" id="ARBA00022475"/>
    </source>
</evidence>
<feature type="transmembrane region" description="Helical" evidence="7">
    <location>
        <begin position="53"/>
        <end position="78"/>
    </location>
</feature>
<feature type="transmembrane region" description="Helical" evidence="7">
    <location>
        <begin position="404"/>
        <end position="424"/>
    </location>
</feature>
<protein>
    <submittedName>
        <fullName evidence="8">LptF/LptG family permease</fullName>
    </submittedName>
</protein>
<dbReference type="Proteomes" id="UP001597049">
    <property type="component" value="Unassembled WGS sequence"/>
</dbReference>
<organism evidence="8 9">
    <name type="scientific">Psychroflexus salinarum</name>
    <dbReference type="NCBI Taxonomy" id="546024"/>
    <lineage>
        <taxon>Bacteria</taxon>
        <taxon>Pseudomonadati</taxon>
        <taxon>Bacteroidota</taxon>
        <taxon>Flavobacteriia</taxon>
        <taxon>Flavobacteriales</taxon>
        <taxon>Flavobacteriaceae</taxon>
        <taxon>Psychroflexus</taxon>
    </lineage>
</organism>
<feature type="region of interest" description="Disordered" evidence="6">
    <location>
        <begin position="300"/>
        <end position="322"/>
    </location>
</feature>
<dbReference type="PANTHER" id="PTHR33529">
    <property type="entry name" value="SLR0882 PROTEIN-RELATED"/>
    <property type="match status" value="1"/>
</dbReference>
<dbReference type="EMBL" id="JBHTIV010000013">
    <property type="protein sequence ID" value="MFD0933277.1"/>
    <property type="molecule type" value="Genomic_DNA"/>
</dbReference>
<keyword evidence="2" id="KW-1003">Cell membrane</keyword>
<feature type="transmembrane region" description="Helical" evidence="7">
    <location>
        <begin position="462"/>
        <end position="481"/>
    </location>
</feature>
<keyword evidence="4 7" id="KW-1133">Transmembrane helix</keyword>
<feature type="compositionally biased region" description="Basic and acidic residues" evidence="6">
    <location>
        <begin position="307"/>
        <end position="322"/>
    </location>
</feature>
<evidence type="ECO:0000256" key="5">
    <source>
        <dbReference type="ARBA" id="ARBA00023136"/>
    </source>
</evidence>
<sequence length="518" mass="58892">MKILDRYILSSFVKTFISVFTILMFIFILQSVWRFIEEFAGKDIDLEIISKFLFFLLPNLIPMVLPLTILLSSIMTFGSFAEQYEFAAMKSAGISLQRAMRSLIVFILILGAVTFYFADTVIPYAEGKVLNMRKNIAQVKPSMAIVEGAFNEMGNINIKVRKKSGPDGRNLDDIIIHKKSESRVGNYTVIKADHGELESGENSNVLSLILYDGNYYDEVPTKTYQEKLKSPFVKSAFDKYVLNMDLSEFNNVDLDDESLKHPYKMLNTSELKIQLDSFSNDFNRTISSYDRIIKQRSGAQRTLNSSKEVKTKDDKRKINQSTEKKIKSESKISYTDNEKLMKLYSNSSIDSLFWEYDFRQRKQLFNVATNSVNSIIPQISSKKNQLKQKKVLLNKIEMAMHDKYALPFACVILFFVGAPLGAIIRKGGLGLPMVVAITLFLTYHFIGLFAGNSAEGGSIPPFLGSWLSTIVLFPLSAYLTYRATTDQGFVNLDFITTPIENLIKKIKSNVFNIRNNKK</sequence>
<evidence type="ECO:0000256" key="3">
    <source>
        <dbReference type="ARBA" id="ARBA00022692"/>
    </source>
</evidence>
<keyword evidence="3 7" id="KW-0812">Transmembrane</keyword>
<dbReference type="Pfam" id="PF03739">
    <property type="entry name" value="LptF_LptG"/>
    <property type="match status" value="1"/>
</dbReference>
<gene>
    <name evidence="8" type="ORF">ACFQ0R_11775</name>
</gene>
<evidence type="ECO:0000256" key="4">
    <source>
        <dbReference type="ARBA" id="ARBA00022989"/>
    </source>
</evidence>
<dbReference type="PANTHER" id="PTHR33529:SF6">
    <property type="entry name" value="YJGP_YJGQ FAMILY PERMEASE"/>
    <property type="match status" value="1"/>
</dbReference>
<evidence type="ECO:0000313" key="8">
    <source>
        <dbReference type="EMBL" id="MFD0933277.1"/>
    </source>
</evidence>
<evidence type="ECO:0000256" key="6">
    <source>
        <dbReference type="SAM" id="MobiDB-lite"/>
    </source>
</evidence>
<evidence type="ECO:0000256" key="1">
    <source>
        <dbReference type="ARBA" id="ARBA00004651"/>
    </source>
</evidence>
<keyword evidence="9" id="KW-1185">Reference proteome</keyword>
<reference evidence="9" key="1">
    <citation type="journal article" date="2019" name="Int. J. Syst. Evol. Microbiol.">
        <title>The Global Catalogue of Microorganisms (GCM) 10K type strain sequencing project: providing services to taxonomists for standard genome sequencing and annotation.</title>
        <authorList>
            <consortium name="The Broad Institute Genomics Platform"/>
            <consortium name="The Broad Institute Genome Sequencing Center for Infectious Disease"/>
            <person name="Wu L."/>
            <person name="Ma J."/>
        </authorList>
    </citation>
    <scope>NUCLEOTIDE SEQUENCE [LARGE SCALE GENOMIC DNA]</scope>
    <source>
        <strain evidence="9">CCUG 56752</strain>
    </source>
</reference>
<comment type="caution">
    <text evidence="8">The sequence shown here is derived from an EMBL/GenBank/DDBJ whole genome shotgun (WGS) entry which is preliminary data.</text>
</comment>
<dbReference type="InterPro" id="IPR005495">
    <property type="entry name" value="LptG/LptF_permease"/>
</dbReference>
<accession>A0ABW3GT76</accession>
<evidence type="ECO:0000256" key="7">
    <source>
        <dbReference type="SAM" id="Phobius"/>
    </source>
</evidence>
<proteinExistence type="predicted"/>
<comment type="subcellular location">
    <subcellularLocation>
        <location evidence="1">Cell membrane</location>
        <topology evidence="1">Multi-pass membrane protein</topology>
    </subcellularLocation>
</comment>
<keyword evidence="5 7" id="KW-0472">Membrane</keyword>
<feature type="transmembrane region" description="Helical" evidence="7">
    <location>
        <begin position="12"/>
        <end position="33"/>
    </location>
</feature>